<evidence type="ECO:0000313" key="3">
    <source>
        <dbReference type="Proteomes" id="UP001142462"/>
    </source>
</evidence>
<dbReference type="AlphaFoldDB" id="A0A9W6LYB5"/>
<dbReference type="PANTHER" id="PTHR34875:SF6">
    <property type="entry name" value="UPF0237 PROTEIN MJ1558"/>
    <property type="match status" value="1"/>
</dbReference>
<dbReference type="InterPro" id="IPR016867">
    <property type="entry name" value="GcvR"/>
</dbReference>
<dbReference type="EMBL" id="BSEJ01000027">
    <property type="protein sequence ID" value="GLJ63100.1"/>
    <property type="molecule type" value="Genomic_DNA"/>
</dbReference>
<dbReference type="PROSITE" id="PS51671">
    <property type="entry name" value="ACT"/>
    <property type="match status" value="2"/>
</dbReference>
<dbReference type="SUPFAM" id="SSF55021">
    <property type="entry name" value="ACT-like"/>
    <property type="match status" value="2"/>
</dbReference>
<dbReference type="Pfam" id="PF13740">
    <property type="entry name" value="ACT_6"/>
    <property type="match status" value="1"/>
</dbReference>
<evidence type="ECO:0000313" key="2">
    <source>
        <dbReference type="EMBL" id="GLJ63100.1"/>
    </source>
</evidence>
<gene>
    <name evidence="2" type="ORF">GCM10017576_32310</name>
</gene>
<name>A0A9W6LYB5_9MICO</name>
<feature type="domain" description="ACT" evidence="1">
    <location>
        <begin position="5"/>
        <end position="77"/>
    </location>
</feature>
<evidence type="ECO:0000259" key="1">
    <source>
        <dbReference type="PROSITE" id="PS51671"/>
    </source>
</evidence>
<reference evidence="2" key="2">
    <citation type="submission" date="2023-01" db="EMBL/GenBank/DDBJ databases">
        <authorList>
            <person name="Sun Q."/>
            <person name="Evtushenko L."/>
        </authorList>
    </citation>
    <scope>NUCLEOTIDE SEQUENCE</scope>
    <source>
        <strain evidence="2">VKM Ac-1020</strain>
    </source>
</reference>
<keyword evidence="3" id="KW-1185">Reference proteome</keyword>
<comment type="caution">
    <text evidence="2">The sequence shown here is derived from an EMBL/GenBank/DDBJ whole genome shotgun (WGS) entry which is preliminary data.</text>
</comment>
<dbReference type="RefSeq" id="WP_271174779.1">
    <property type="nucleotide sequence ID" value="NZ_BSEJ01000027.1"/>
</dbReference>
<dbReference type="InterPro" id="IPR050990">
    <property type="entry name" value="UPF0237/GcvR_regulator"/>
</dbReference>
<sequence length="169" mass="17959">MTSLVLTVIGDDREGLVAALADVVDAHGANWENSRLAELDGTFAGVIQVSVPPERVDALREGLKGLEGLLTVVVRAAEEVHAPRGRSVTLQVLGHDRPGIVREISSALRARSLSIESMATEARDAAMAGGRLFEATAELRVPDDVDLADVVADLERIAAEIQVDVTFVE</sequence>
<feature type="domain" description="ACT" evidence="1">
    <location>
        <begin position="89"/>
        <end position="169"/>
    </location>
</feature>
<reference evidence="2" key="1">
    <citation type="journal article" date="2014" name="Int. J. Syst. Evol. Microbiol.">
        <title>Complete genome sequence of Corynebacterium casei LMG S-19264T (=DSM 44701T), isolated from a smear-ripened cheese.</title>
        <authorList>
            <consortium name="US DOE Joint Genome Institute (JGI-PGF)"/>
            <person name="Walter F."/>
            <person name="Albersmeier A."/>
            <person name="Kalinowski J."/>
            <person name="Ruckert C."/>
        </authorList>
    </citation>
    <scope>NUCLEOTIDE SEQUENCE</scope>
    <source>
        <strain evidence="2">VKM Ac-1020</strain>
    </source>
</reference>
<dbReference type="GO" id="GO:0006355">
    <property type="term" value="P:regulation of DNA-templated transcription"/>
    <property type="evidence" value="ECO:0007669"/>
    <property type="project" value="InterPro"/>
</dbReference>
<dbReference type="PIRSF" id="PIRSF028103">
    <property type="entry name" value="GcvR"/>
    <property type="match status" value="1"/>
</dbReference>
<dbReference type="PANTHER" id="PTHR34875">
    <property type="entry name" value="UPF0237 PROTEIN MJ1558"/>
    <property type="match status" value="1"/>
</dbReference>
<accession>A0A9W6LYB5</accession>
<proteinExistence type="predicted"/>
<dbReference type="CDD" id="cd04869">
    <property type="entry name" value="ACT_GcvR_2"/>
    <property type="match status" value="1"/>
</dbReference>
<dbReference type="Proteomes" id="UP001142462">
    <property type="component" value="Unassembled WGS sequence"/>
</dbReference>
<dbReference type="Gene3D" id="3.30.70.260">
    <property type="match status" value="2"/>
</dbReference>
<dbReference type="InterPro" id="IPR045865">
    <property type="entry name" value="ACT-like_dom_sf"/>
</dbReference>
<protein>
    <submittedName>
        <fullName evidence="2">Glycine cleavage system regulatory protein</fullName>
    </submittedName>
</protein>
<dbReference type="Pfam" id="PF13291">
    <property type="entry name" value="ACT_4"/>
    <property type="match status" value="1"/>
</dbReference>
<organism evidence="2 3">
    <name type="scientific">Microbacterium barkeri</name>
    <dbReference type="NCBI Taxonomy" id="33917"/>
    <lineage>
        <taxon>Bacteria</taxon>
        <taxon>Bacillati</taxon>
        <taxon>Actinomycetota</taxon>
        <taxon>Actinomycetes</taxon>
        <taxon>Micrococcales</taxon>
        <taxon>Microbacteriaceae</taxon>
        <taxon>Microbacterium</taxon>
    </lineage>
</organism>
<dbReference type="InterPro" id="IPR002912">
    <property type="entry name" value="ACT_dom"/>
</dbReference>